<feature type="signal peptide" evidence="1">
    <location>
        <begin position="1"/>
        <end position="22"/>
    </location>
</feature>
<feature type="chain" id="PRO_5020032179" evidence="1">
    <location>
        <begin position="23"/>
        <end position="154"/>
    </location>
</feature>
<keyword evidence="1" id="KW-0732">Signal</keyword>
<evidence type="ECO:0000313" key="3">
    <source>
        <dbReference type="Proteomes" id="UP000501690"/>
    </source>
</evidence>
<accession>A0A4D6NRL1</accession>
<dbReference type="GO" id="GO:0004650">
    <property type="term" value="F:polygalacturonase activity"/>
    <property type="evidence" value="ECO:0007669"/>
    <property type="project" value="InterPro"/>
</dbReference>
<organism evidence="2 3">
    <name type="scientific">Vigna unguiculata</name>
    <name type="common">Cowpea</name>
    <dbReference type="NCBI Taxonomy" id="3917"/>
    <lineage>
        <taxon>Eukaryota</taxon>
        <taxon>Viridiplantae</taxon>
        <taxon>Streptophyta</taxon>
        <taxon>Embryophyta</taxon>
        <taxon>Tracheophyta</taxon>
        <taxon>Spermatophyta</taxon>
        <taxon>Magnoliopsida</taxon>
        <taxon>eudicotyledons</taxon>
        <taxon>Gunneridae</taxon>
        <taxon>Pentapetalae</taxon>
        <taxon>rosids</taxon>
        <taxon>fabids</taxon>
        <taxon>Fabales</taxon>
        <taxon>Fabaceae</taxon>
        <taxon>Papilionoideae</taxon>
        <taxon>50 kb inversion clade</taxon>
        <taxon>NPAAA clade</taxon>
        <taxon>indigoferoid/millettioid clade</taxon>
        <taxon>Phaseoleae</taxon>
        <taxon>Vigna</taxon>
    </lineage>
</organism>
<dbReference type="EMBL" id="CP039355">
    <property type="protein sequence ID" value="QCE14915.1"/>
    <property type="molecule type" value="Genomic_DNA"/>
</dbReference>
<dbReference type="Proteomes" id="UP000501690">
    <property type="component" value="Linkage Group LG11"/>
</dbReference>
<dbReference type="PANTHER" id="PTHR33928">
    <property type="entry name" value="POLYGALACTURONASE QRT3"/>
    <property type="match status" value="1"/>
</dbReference>
<protein>
    <submittedName>
        <fullName evidence="2">Uncharacterized protein</fullName>
    </submittedName>
</protein>
<dbReference type="AlphaFoldDB" id="A0A4D6NRL1"/>
<keyword evidence="3" id="KW-1185">Reference proteome</keyword>
<name>A0A4D6NRL1_VIGUN</name>
<gene>
    <name evidence="2" type="ORF">DEO72_LG11g1921</name>
</gene>
<dbReference type="InterPro" id="IPR039279">
    <property type="entry name" value="QRT3-like"/>
</dbReference>
<dbReference type="PANTHER" id="PTHR33928:SF2">
    <property type="entry name" value="PECTATE LYASE SUPERFAMILY PROTEIN DOMAIN-CONTAINING PROTEIN-RELATED"/>
    <property type="match status" value="1"/>
</dbReference>
<proteinExistence type="predicted"/>
<evidence type="ECO:0000256" key="1">
    <source>
        <dbReference type="SAM" id="SignalP"/>
    </source>
</evidence>
<reference evidence="2 3" key="1">
    <citation type="submission" date="2019-04" db="EMBL/GenBank/DDBJ databases">
        <title>An improved genome assembly and genetic linkage map for asparagus bean, Vigna unguiculata ssp. sesquipedialis.</title>
        <authorList>
            <person name="Xia Q."/>
            <person name="Zhang R."/>
            <person name="Dong Y."/>
        </authorList>
    </citation>
    <scope>NUCLEOTIDE SEQUENCE [LARGE SCALE GENOMIC DNA]</scope>
    <source>
        <tissue evidence="2">Leaf</tissue>
    </source>
</reference>
<evidence type="ECO:0000313" key="2">
    <source>
        <dbReference type="EMBL" id="QCE14915.1"/>
    </source>
</evidence>
<sequence length="154" mass="16165">MAENIKARRLLLLHGLTKLARAFKLASIASSTSAAMEFFTHLWSSTMAQMQIAFELLLISADPSGNEESGGDAILKAMEDAFGLQMGYEMVAGVNDLGGVVIDLEGGNYKISKPITFPSGGANIVLLDLCWGAGVCSSVSGVALGVIFFWVAGC</sequence>